<feature type="domain" description="DNA-directed DNA polymerase family A palm" evidence="5">
    <location>
        <begin position="331"/>
        <end position="548"/>
    </location>
</feature>
<feature type="region of interest" description="Disordered" evidence="4">
    <location>
        <begin position="446"/>
        <end position="467"/>
    </location>
</feature>
<keyword evidence="7" id="KW-1185">Reference proteome</keyword>
<dbReference type="EMBL" id="JABFAJ010000024">
    <property type="protein sequence ID" value="NNU28490.1"/>
    <property type="molecule type" value="Genomic_DNA"/>
</dbReference>
<dbReference type="AlphaFoldDB" id="A0A849K7S1"/>
<accession>A0A849K7S1</accession>
<comment type="catalytic activity">
    <reaction evidence="3">
        <text>DNA(n) + a 2'-deoxyribonucleoside 5'-triphosphate = DNA(n+1) + diphosphate</text>
        <dbReference type="Rhea" id="RHEA:22508"/>
        <dbReference type="Rhea" id="RHEA-COMP:17339"/>
        <dbReference type="Rhea" id="RHEA-COMP:17340"/>
        <dbReference type="ChEBI" id="CHEBI:33019"/>
        <dbReference type="ChEBI" id="CHEBI:61560"/>
        <dbReference type="ChEBI" id="CHEBI:173112"/>
        <dbReference type="EC" id="2.7.7.7"/>
    </reaction>
</comment>
<dbReference type="SUPFAM" id="SSF56672">
    <property type="entry name" value="DNA/RNA polymerases"/>
    <property type="match status" value="1"/>
</dbReference>
<dbReference type="Gene3D" id="1.10.150.20">
    <property type="entry name" value="5' to 3' exonuclease, C-terminal subdomain"/>
    <property type="match status" value="1"/>
</dbReference>
<dbReference type="GO" id="GO:0006302">
    <property type="term" value="P:double-strand break repair"/>
    <property type="evidence" value="ECO:0007669"/>
    <property type="project" value="TreeGrafter"/>
</dbReference>
<evidence type="ECO:0000256" key="1">
    <source>
        <dbReference type="ARBA" id="ARBA00012417"/>
    </source>
</evidence>
<dbReference type="InterPro" id="IPR002298">
    <property type="entry name" value="DNA_polymerase_A"/>
</dbReference>
<dbReference type="GO" id="GO:0004527">
    <property type="term" value="F:exonuclease activity"/>
    <property type="evidence" value="ECO:0007669"/>
    <property type="project" value="UniProtKB-KW"/>
</dbReference>
<organism evidence="6 7">
    <name type="scientific">Isoptericola sediminis</name>
    <dbReference type="NCBI Taxonomy" id="2733572"/>
    <lineage>
        <taxon>Bacteria</taxon>
        <taxon>Bacillati</taxon>
        <taxon>Actinomycetota</taxon>
        <taxon>Actinomycetes</taxon>
        <taxon>Micrococcales</taxon>
        <taxon>Promicromonosporaceae</taxon>
        <taxon>Isoptericola</taxon>
    </lineage>
</organism>
<comment type="caution">
    <text evidence="6">The sequence shown here is derived from an EMBL/GenBank/DDBJ whole genome shotgun (WGS) entry which is preliminary data.</text>
</comment>
<dbReference type="Proteomes" id="UP000557204">
    <property type="component" value="Unassembled WGS sequence"/>
</dbReference>
<keyword evidence="6" id="KW-0269">Exonuclease</keyword>
<dbReference type="GO" id="GO:0003677">
    <property type="term" value="F:DNA binding"/>
    <property type="evidence" value="ECO:0007669"/>
    <property type="project" value="InterPro"/>
</dbReference>
<evidence type="ECO:0000313" key="7">
    <source>
        <dbReference type="Proteomes" id="UP000557204"/>
    </source>
</evidence>
<protein>
    <recommendedName>
        <fullName evidence="1">DNA-directed DNA polymerase</fullName>
        <ecNumber evidence="1">2.7.7.7</ecNumber>
    </recommendedName>
</protein>
<evidence type="ECO:0000256" key="3">
    <source>
        <dbReference type="ARBA" id="ARBA00049244"/>
    </source>
</evidence>
<dbReference type="PANTHER" id="PTHR10133">
    <property type="entry name" value="DNA POLYMERASE I"/>
    <property type="match status" value="1"/>
</dbReference>
<dbReference type="GO" id="GO:0006261">
    <property type="term" value="P:DNA-templated DNA replication"/>
    <property type="evidence" value="ECO:0007669"/>
    <property type="project" value="InterPro"/>
</dbReference>
<dbReference type="Gene3D" id="3.30.70.370">
    <property type="match status" value="1"/>
</dbReference>
<reference evidence="6 7" key="1">
    <citation type="submission" date="2020-05" db="EMBL/GenBank/DDBJ databases">
        <title>Genome sequence of Isoptericola sp. JC619 isolated from Chilika lagoon, India.</title>
        <authorList>
            <person name="Kumar D."/>
            <person name="Appam K."/>
            <person name="Gandham S."/>
            <person name="Uppada J."/>
            <person name="Sasikala C."/>
            <person name="Venkata Ramana C."/>
        </authorList>
    </citation>
    <scope>NUCLEOTIDE SEQUENCE [LARGE SCALE GENOMIC DNA]</scope>
    <source>
        <strain evidence="6 7">JC619</strain>
    </source>
</reference>
<dbReference type="RefSeq" id="WP_171248025.1">
    <property type="nucleotide sequence ID" value="NZ_JABFAJ010000024.1"/>
</dbReference>
<dbReference type="EC" id="2.7.7.7" evidence="1"/>
<dbReference type="CDD" id="cd06444">
    <property type="entry name" value="DNA_pol_A"/>
    <property type="match status" value="1"/>
</dbReference>
<evidence type="ECO:0000256" key="4">
    <source>
        <dbReference type="SAM" id="MobiDB-lite"/>
    </source>
</evidence>
<name>A0A849K7S1_9MICO</name>
<evidence type="ECO:0000256" key="2">
    <source>
        <dbReference type="ARBA" id="ARBA00022705"/>
    </source>
</evidence>
<gene>
    <name evidence="6" type="ORF">HLI28_13190</name>
</gene>
<dbReference type="SMART" id="SM00482">
    <property type="entry name" value="POLAc"/>
    <property type="match status" value="1"/>
</dbReference>
<sequence>MHIVLARQASGVVQAVRRPEGAGSDPDDASPWRLAPGELSAAVHARESVEPSRWTWVDTNRWYPALLADGVRVERAHDLRLAHRVLRGSRFAHGSDLAGAPSGPWDALEPTVAGGAVDRVRPEQQAESLFDLGDVGGPARDVGPGRADADDLDPVAELAAQQTAVAGASEPGRLRLLLAAESAAALAAAEMHHAGLPWRADVHDAILTEALGPRPAPGLRPDRLEALVTEIRAALDAPASLNPDSHPDLLRAMEYAGVGARSLRKGELQRLEHPVIAPLLEYKSLYRLYTANGWHWLDQWVRGDRFRTDYVVGGVVTGRWSSTGGGALQLPKGVRGAVRADPGWVLVVADAAQLEPRVLAGMARDEAMARAGRDGDLYAGIVAGGAVASREHAKVGMLGALYGGTTGVSGQVLPRLRSAFPRSMGLVEEAAATGERGGVVTTWLGRSSPPPGQAWDDAQSGALGDDAAPDAATLARSSARAWGRFTRNFVVQGTAAEWADCWLASIRRRLWALGTAATDGRAPAPFTDRPHLVFFVHDEVVVHAPAELADAVAHEVREAAAEAGRLLFGEFPVAFPLTVAAVPAYDEAK</sequence>
<evidence type="ECO:0000313" key="6">
    <source>
        <dbReference type="EMBL" id="NNU28490.1"/>
    </source>
</evidence>
<dbReference type="NCBIfam" id="NF011538">
    <property type="entry name" value="PRK14975.1-1"/>
    <property type="match status" value="1"/>
</dbReference>
<keyword evidence="2" id="KW-0235">DNA replication</keyword>
<proteinExistence type="predicted"/>
<evidence type="ECO:0000259" key="5">
    <source>
        <dbReference type="SMART" id="SM00482"/>
    </source>
</evidence>
<dbReference type="PANTHER" id="PTHR10133:SF27">
    <property type="entry name" value="DNA POLYMERASE NU"/>
    <property type="match status" value="1"/>
</dbReference>
<dbReference type="GO" id="GO:0003887">
    <property type="term" value="F:DNA-directed DNA polymerase activity"/>
    <property type="evidence" value="ECO:0007669"/>
    <property type="project" value="UniProtKB-EC"/>
</dbReference>
<keyword evidence="6" id="KW-0540">Nuclease</keyword>
<dbReference type="InterPro" id="IPR043502">
    <property type="entry name" value="DNA/RNA_pol_sf"/>
</dbReference>
<dbReference type="Pfam" id="PF00476">
    <property type="entry name" value="DNA_pol_A"/>
    <property type="match status" value="1"/>
</dbReference>
<keyword evidence="6" id="KW-0378">Hydrolase</keyword>
<dbReference type="InterPro" id="IPR001098">
    <property type="entry name" value="DNA-dir_DNA_pol_A_palm_dom"/>
</dbReference>